<dbReference type="PROSITE" id="PS00409">
    <property type="entry name" value="PROKAR_NTER_METHYL"/>
    <property type="match status" value="1"/>
</dbReference>
<dbReference type="InterPro" id="IPR045584">
    <property type="entry name" value="Pilin-like"/>
</dbReference>
<sequence length="173" mass="17923">MNHHLHAGRRRESGFTLIELIIVMILVGVLAVAAIPRFFDRTFDERGFHDAVKAAVQHARRVAVASRRFVCVTTTAGTGAFAVVSISMDTTLPEGAAGNVSCTTSVPLAAPGRGCAASNEVCAPAGVALGGDSVIFDPLGRSVTATRALAGVLAITVSNSPNITIQPETGWVQ</sequence>
<keyword evidence="1" id="KW-0472">Membrane</keyword>
<organism evidence="2 3">
    <name type="scientific">Candidatus Propionivibrio dominans</name>
    <dbReference type="NCBI Taxonomy" id="2954373"/>
    <lineage>
        <taxon>Bacteria</taxon>
        <taxon>Pseudomonadati</taxon>
        <taxon>Pseudomonadota</taxon>
        <taxon>Betaproteobacteria</taxon>
        <taxon>Rhodocyclales</taxon>
        <taxon>Rhodocyclaceae</taxon>
        <taxon>Propionivibrio</taxon>
    </lineage>
</organism>
<dbReference type="Pfam" id="PF07963">
    <property type="entry name" value="N_methyl"/>
    <property type="match status" value="1"/>
</dbReference>
<name>A0A9D7FD40_9RHOO</name>
<dbReference type="EMBL" id="JADJNC010000015">
    <property type="protein sequence ID" value="MBK7423477.1"/>
    <property type="molecule type" value="Genomic_DNA"/>
</dbReference>
<protein>
    <submittedName>
        <fullName evidence="2">Prepilin-type N-terminal cleavage/methylation domain-containing protein</fullName>
    </submittedName>
</protein>
<feature type="transmembrane region" description="Helical" evidence="1">
    <location>
        <begin position="20"/>
        <end position="39"/>
    </location>
</feature>
<keyword evidence="1" id="KW-1133">Transmembrane helix</keyword>
<evidence type="ECO:0000313" key="2">
    <source>
        <dbReference type="EMBL" id="MBK7423477.1"/>
    </source>
</evidence>
<dbReference type="Proteomes" id="UP000886602">
    <property type="component" value="Unassembled WGS sequence"/>
</dbReference>
<comment type="caution">
    <text evidence="2">The sequence shown here is derived from an EMBL/GenBank/DDBJ whole genome shotgun (WGS) entry which is preliminary data.</text>
</comment>
<dbReference type="SUPFAM" id="SSF54523">
    <property type="entry name" value="Pili subunits"/>
    <property type="match status" value="1"/>
</dbReference>
<accession>A0A9D7FD40</accession>
<dbReference type="NCBIfam" id="TIGR02532">
    <property type="entry name" value="IV_pilin_GFxxxE"/>
    <property type="match status" value="1"/>
</dbReference>
<evidence type="ECO:0000256" key="1">
    <source>
        <dbReference type="SAM" id="Phobius"/>
    </source>
</evidence>
<reference evidence="2" key="1">
    <citation type="submission" date="2020-10" db="EMBL/GenBank/DDBJ databases">
        <title>Connecting structure to function with the recovery of over 1000 high-quality activated sludge metagenome-assembled genomes encoding full-length rRNA genes using long-read sequencing.</title>
        <authorList>
            <person name="Singleton C.M."/>
            <person name="Petriglieri F."/>
            <person name="Kristensen J.M."/>
            <person name="Kirkegaard R.H."/>
            <person name="Michaelsen T.Y."/>
            <person name="Andersen M.H."/>
            <person name="Karst S.M."/>
            <person name="Dueholm M.S."/>
            <person name="Nielsen P.H."/>
            <person name="Albertsen M."/>
        </authorList>
    </citation>
    <scope>NUCLEOTIDE SEQUENCE</scope>
    <source>
        <strain evidence="2">EsbW_18-Q3-R4-48_MAXAC.044</strain>
    </source>
</reference>
<evidence type="ECO:0000313" key="3">
    <source>
        <dbReference type="Proteomes" id="UP000886602"/>
    </source>
</evidence>
<keyword evidence="1" id="KW-0812">Transmembrane</keyword>
<proteinExistence type="predicted"/>
<gene>
    <name evidence="2" type="ORF">IPJ48_10465</name>
</gene>
<dbReference type="Gene3D" id="3.30.700.10">
    <property type="entry name" value="Glycoprotein, Type 4 Pilin"/>
    <property type="match status" value="1"/>
</dbReference>
<dbReference type="AlphaFoldDB" id="A0A9D7FD40"/>
<dbReference type="InterPro" id="IPR012902">
    <property type="entry name" value="N_methyl_site"/>
</dbReference>